<dbReference type="EMBL" id="CALNXJ010000003">
    <property type="protein sequence ID" value="CAH3036075.1"/>
    <property type="molecule type" value="Genomic_DNA"/>
</dbReference>
<comment type="caution">
    <text evidence="1">The sequence shown here is derived from an EMBL/GenBank/DDBJ whole genome shotgun (WGS) entry which is preliminary data.</text>
</comment>
<dbReference type="Proteomes" id="UP001159428">
    <property type="component" value="Unassembled WGS sequence"/>
</dbReference>
<reference evidence="1 2" key="1">
    <citation type="submission" date="2022-05" db="EMBL/GenBank/DDBJ databases">
        <authorList>
            <consortium name="Genoscope - CEA"/>
            <person name="William W."/>
        </authorList>
    </citation>
    <scope>NUCLEOTIDE SEQUENCE [LARGE SCALE GENOMIC DNA]</scope>
</reference>
<gene>
    <name evidence="1" type="ORF">PMEA_00016634</name>
</gene>
<protein>
    <submittedName>
        <fullName evidence="1">Uncharacterized protein</fullName>
    </submittedName>
</protein>
<sequence length="193" mass="21731">MSCNDCEALKEAIQGIHSAIEKYSSKLSNKEKEDDLRHDALVAEEKVKEPKAHIMRAHNQEKCNPLTIISARPPSCPIFLPMMKFLQIKFREKQSESFEKRGINWHICIVIVKIGGKLKVSSYAHLLNSCGHKTHDWFTVLSILGQLMTVIKISHPTTTIVYLRSDEAGFYHNSSLFAALQDVGSRQGVDIVG</sequence>
<evidence type="ECO:0000313" key="1">
    <source>
        <dbReference type="EMBL" id="CAH3036075.1"/>
    </source>
</evidence>
<proteinExistence type="predicted"/>
<dbReference type="AlphaFoldDB" id="A0AAU9VRH3"/>
<organism evidence="1 2">
    <name type="scientific">Pocillopora meandrina</name>
    <dbReference type="NCBI Taxonomy" id="46732"/>
    <lineage>
        <taxon>Eukaryota</taxon>
        <taxon>Metazoa</taxon>
        <taxon>Cnidaria</taxon>
        <taxon>Anthozoa</taxon>
        <taxon>Hexacorallia</taxon>
        <taxon>Scleractinia</taxon>
        <taxon>Astrocoeniina</taxon>
        <taxon>Pocilloporidae</taxon>
        <taxon>Pocillopora</taxon>
    </lineage>
</organism>
<keyword evidence="2" id="KW-1185">Reference proteome</keyword>
<accession>A0AAU9VRH3</accession>
<evidence type="ECO:0000313" key="2">
    <source>
        <dbReference type="Proteomes" id="UP001159428"/>
    </source>
</evidence>
<name>A0AAU9VRH3_9CNID</name>